<dbReference type="FunFam" id="2.90.10.30:FF:000001">
    <property type="entry name" value="Serine/threonine-protein kinase"/>
    <property type="match status" value="1"/>
</dbReference>
<dbReference type="InterPro" id="IPR011009">
    <property type="entry name" value="Kinase-like_dom_sf"/>
</dbReference>
<dbReference type="GO" id="GO:0005524">
    <property type="term" value="F:ATP binding"/>
    <property type="evidence" value="ECO:0007669"/>
    <property type="project" value="UniProtKB-UniRule"/>
</dbReference>
<keyword evidence="25" id="KW-1185">Reference proteome</keyword>
<sequence length="808" mass="90705">MLLFPCLISCLLLALVPLQLQAQTTTATHNITVGSVLNSAGPNISWLSPSGEFAFGFRAVDGNASEFLLAIWFVNTADRTTAWYVNGGKPAPIGSTLQFTSFGLSLKNSAGQETWSAGANGVVYAAMLDTGNFALYNSSGKPIWQSFDNPSDTILPTQVLQLGSYLKSRLMATDYTTGRFILRVQDDGNLVFYTIPLVSDNQYSPYWASNTVGNGTKLVFNETGNIYFVLKNSTFDVTFGQLNTPSDFYQRATLDYDGVFRQYVHPKRSSTSARGGWSDSWTVVDLLPENICDNGGSNDGSGICSFNSYCKLNSNNSVDCECPPNYSFLDPNRKYKGCTPDFSPQSCKLDESDQFEFLSISNLDWKLADYEWYYSVDEDTCRQQCLNDCFCSVVVFNQGNCWKKKIPLSNGRMGDFVDRTLLLKVPKNNSTQIQIHKDNGWKKDKKVWILTGSLLLGSSVFVNVLLILVVVLGTHYYQKKNMKGISQQKQTCLSALGQSPLSFNYKELESSTNEFSEEVGHGGSGVVYKGYIHQHERETMFIAVKKMDTQVLSNTEKEYTTEVQTIGQTFHRNLVRLLGFCNEGPHRLLVFEFMNNGSLNSWLLNGTIKPSWNQRFQVALGIARGLLYLHEECSTQIIHCDMKPQNILLDDNLTPKISDFGLAKLLKTDQTRTNTGIRGTKGYVAPEWFKNVGITSKVDVYSFGVILLEIVCCRRNVDQDIEDEEQVVLAYWVNDCYRDRRLGLVLPTWDEEAARDMRRVERFVKVALWCIQEEPSLRPTMLKVTQMLDGAVDIPIPPDPSSYISSIQ</sequence>
<comment type="catalytic activity">
    <reaction evidence="16 18">
        <text>L-threonyl-[protein] + ATP = O-phospho-L-threonyl-[protein] + ADP + H(+)</text>
        <dbReference type="Rhea" id="RHEA:46608"/>
        <dbReference type="Rhea" id="RHEA-COMP:11060"/>
        <dbReference type="Rhea" id="RHEA-COMP:11605"/>
        <dbReference type="ChEBI" id="CHEBI:15378"/>
        <dbReference type="ChEBI" id="CHEBI:30013"/>
        <dbReference type="ChEBI" id="CHEBI:30616"/>
        <dbReference type="ChEBI" id="CHEBI:61977"/>
        <dbReference type="ChEBI" id="CHEBI:456216"/>
        <dbReference type="EC" id="2.7.11.1"/>
    </reaction>
</comment>
<keyword evidence="3" id="KW-0245">EGF-like domain</keyword>
<dbReference type="InterPro" id="IPR036426">
    <property type="entry name" value="Bulb-type_lectin_dom_sf"/>
</dbReference>
<evidence type="ECO:0000256" key="13">
    <source>
        <dbReference type="ARBA" id="ARBA00023157"/>
    </source>
</evidence>
<dbReference type="PROSITE" id="PS50927">
    <property type="entry name" value="BULB_LECTIN"/>
    <property type="match status" value="1"/>
</dbReference>
<dbReference type="OrthoDB" id="1930390at2759"/>
<dbReference type="Pfam" id="PF00069">
    <property type="entry name" value="Pkinase"/>
    <property type="match status" value="1"/>
</dbReference>
<proteinExistence type="inferred from homology"/>
<gene>
    <name evidence="24" type="ORF">LUZ63_008082</name>
</gene>
<dbReference type="GO" id="GO:0051707">
    <property type="term" value="P:response to other organism"/>
    <property type="evidence" value="ECO:0007669"/>
    <property type="project" value="UniProtKB-ARBA"/>
</dbReference>
<keyword evidence="14" id="KW-0675">Receptor</keyword>
<dbReference type="PROSITE" id="PS00107">
    <property type="entry name" value="PROTEIN_KINASE_ATP"/>
    <property type="match status" value="1"/>
</dbReference>
<evidence type="ECO:0000256" key="18">
    <source>
        <dbReference type="PIRNR" id="PIRNR000641"/>
    </source>
</evidence>
<comment type="catalytic activity">
    <reaction evidence="17 18">
        <text>L-seryl-[protein] + ATP = O-phospho-L-seryl-[protein] + ADP + H(+)</text>
        <dbReference type="Rhea" id="RHEA:17989"/>
        <dbReference type="Rhea" id="RHEA-COMP:9863"/>
        <dbReference type="Rhea" id="RHEA-COMP:11604"/>
        <dbReference type="ChEBI" id="CHEBI:15378"/>
        <dbReference type="ChEBI" id="CHEBI:29999"/>
        <dbReference type="ChEBI" id="CHEBI:30616"/>
        <dbReference type="ChEBI" id="CHEBI:83421"/>
        <dbReference type="ChEBI" id="CHEBI:456216"/>
        <dbReference type="EC" id="2.7.11.1"/>
    </reaction>
</comment>
<evidence type="ECO:0000256" key="11">
    <source>
        <dbReference type="ARBA" id="ARBA00022989"/>
    </source>
</evidence>
<evidence type="ECO:0000259" key="23">
    <source>
        <dbReference type="PROSITE" id="PS50927"/>
    </source>
</evidence>
<dbReference type="InterPro" id="IPR008271">
    <property type="entry name" value="Ser/Thr_kinase_AS"/>
</dbReference>
<keyword evidence="11 20" id="KW-1133">Transmembrane helix</keyword>
<feature type="domain" description="Bulb-type lectin" evidence="23">
    <location>
        <begin position="22"/>
        <end position="148"/>
    </location>
</feature>
<dbReference type="GO" id="GO:0016020">
    <property type="term" value="C:membrane"/>
    <property type="evidence" value="ECO:0007669"/>
    <property type="project" value="UniProtKB-SubCell"/>
</dbReference>
<evidence type="ECO:0000313" key="24">
    <source>
        <dbReference type="EMBL" id="KAJ1699570.1"/>
    </source>
</evidence>
<dbReference type="GO" id="GO:0004674">
    <property type="term" value="F:protein serine/threonine kinase activity"/>
    <property type="evidence" value="ECO:0007669"/>
    <property type="project" value="UniProtKB-KW"/>
</dbReference>
<keyword evidence="2 18" id="KW-0723">Serine/threonine-protein kinase</keyword>
<comment type="caution">
    <text evidence="24">The sequence shown here is derived from an EMBL/GenBank/DDBJ whole genome shotgun (WGS) entry which is preliminary data.</text>
</comment>
<evidence type="ECO:0000256" key="20">
    <source>
        <dbReference type="SAM" id="Phobius"/>
    </source>
</evidence>
<evidence type="ECO:0000256" key="16">
    <source>
        <dbReference type="ARBA" id="ARBA00047899"/>
    </source>
</evidence>
<evidence type="ECO:0000256" key="14">
    <source>
        <dbReference type="ARBA" id="ARBA00023170"/>
    </source>
</evidence>
<dbReference type="SUPFAM" id="SSF51110">
    <property type="entry name" value="alpha-D-mannose-specific plant lectins"/>
    <property type="match status" value="2"/>
</dbReference>
<keyword evidence="6 21" id="KW-0732">Signal</keyword>
<feature type="domain" description="Protein kinase" evidence="22">
    <location>
        <begin position="513"/>
        <end position="792"/>
    </location>
</feature>
<dbReference type="PANTHER" id="PTHR47976:SF108">
    <property type="entry name" value="G-TYPE LECTIN S-RECEPTOR-LIKE SERINE_THREONINE-PROTEIN KINASE LECRK1"/>
    <property type="match status" value="1"/>
</dbReference>
<dbReference type="FunFam" id="1.10.510.10:FF:000237">
    <property type="entry name" value="G-type lectin S-receptor-like serine/threonine-protein kinase"/>
    <property type="match status" value="1"/>
</dbReference>
<dbReference type="Gene3D" id="2.90.10.10">
    <property type="entry name" value="Bulb-type lectin domain"/>
    <property type="match status" value="1"/>
</dbReference>
<reference evidence="24" key="1">
    <citation type="journal article" date="2022" name="Cell">
        <title>Repeat-based holocentromeres influence genome architecture and karyotype evolution.</title>
        <authorList>
            <person name="Hofstatter P.G."/>
            <person name="Thangavel G."/>
            <person name="Lux T."/>
            <person name="Neumann P."/>
            <person name="Vondrak T."/>
            <person name="Novak P."/>
            <person name="Zhang M."/>
            <person name="Costa L."/>
            <person name="Castellani M."/>
            <person name="Scott A."/>
            <person name="Toegelov H."/>
            <person name="Fuchs J."/>
            <person name="Mata-Sucre Y."/>
            <person name="Dias Y."/>
            <person name="Vanzela A.L.L."/>
            <person name="Huettel B."/>
            <person name="Almeida C.C.S."/>
            <person name="Simkova H."/>
            <person name="Souza G."/>
            <person name="Pedrosa-Harand A."/>
            <person name="Macas J."/>
            <person name="Mayer K.F.X."/>
            <person name="Houben A."/>
            <person name="Marques A."/>
        </authorList>
    </citation>
    <scope>NUCLEOTIDE SEQUENCE</scope>
    <source>
        <strain evidence="24">RhyBre1mFocal</strain>
    </source>
</reference>
<evidence type="ECO:0000256" key="4">
    <source>
        <dbReference type="ARBA" id="ARBA00022679"/>
    </source>
</evidence>
<keyword evidence="4 18" id="KW-0808">Transferase</keyword>
<evidence type="ECO:0000256" key="17">
    <source>
        <dbReference type="ARBA" id="ARBA00048679"/>
    </source>
</evidence>
<evidence type="ECO:0000256" key="8">
    <source>
        <dbReference type="ARBA" id="ARBA00022741"/>
    </source>
</evidence>
<keyword evidence="12 20" id="KW-0472">Membrane</keyword>
<dbReference type="InterPro" id="IPR051343">
    <property type="entry name" value="G-type_lectin_kinases/EP1-like"/>
</dbReference>
<dbReference type="InterPro" id="IPR024171">
    <property type="entry name" value="SRK-like_kinase"/>
</dbReference>
<dbReference type="InterPro" id="IPR000719">
    <property type="entry name" value="Prot_kinase_dom"/>
</dbReference>
<comment type="similarity">
    <text evidence="18">Belongs to the protein kinase superfamily. Ser/Thr protein kinase family.</text>
</comment>
<keyword evidence="8 18" id="KW-0547">Nucleotide-binding</keyword>
<evidence type="ECO:0000256" key="10">
    <source>
        <dbReference type="ARBA" id="ARBA00022840"/>
    </source>
</evidence>
<evidence type="ECO:0000256" key="12">
    <source>
        <dbReference type="ARBA" id="ARBA00023136"/>
    </source>
</evidence>
<comment type="subcellular location">
    <subcellularLocation>
        <location evidence="1">Membrane</location>
        <topology evidence="1">Single-pass type I membrane protein</topology>
    </subcellularLocation>
</comment>
<dbReference type="PROSITE" id="PS00108">
    <property type="entry name" value="PROTEIN_KINASE_ST"/>
    <property type="match status" value="1"/>
</dbReference>
<evidence type="ECO:0000256" key="5">
    <source>
        <dbReference type="ARBA" id="ARBA00022692"/>
    </source>
</evidence>
<feature type="transmembrane region" description="Helical" evidence="20">
    <location>
        <begin position="447"/>
        <end position="473"/>
    </location>
</feature>
<keyword evidence="10 18" id="KW-0067">ATP-binding</keyword>
<dbReference type="FunFam" id="3.30.200.20:FF:000059">
    <property type="entry name" value="S-receptor-like serine/threonine-protein kinase"/>
    <property type="match status" value="1"/>
</dbReference>
<dbReference type="InterPro" id="IPR001480">
    <property type="entry name" value="Bulb-type_lectin_dom"/>
</dbReference>
<dbReference type="InterPro" id="IPR017441">
    <property type="entry name" value="Protein_kinase_ATP_BS"/>
</dbReference>
<organism evidence="24 25">
    <name type="scientific">Rhynchospora breviuscula</name>
    <dbReference type="NCBI Taxonomy" id="2022672"/>
    <lineage>
        <taxon>Eukaryota</taxon>
        <taxon>Viridiplantae</taxon>
        <taxon>Streptophyta</taxon>
        <taxon>Embryophyta</taxon>
        <taxon>Tracheophyta</taxon>
        <taxon>Spermatophyta</taxon>
        <taxon>Magnoliopsida</taxon>
        <taxon>Liliopsida</taxon>
        <taxon>Poales</taxon>
        <taxon>Cyperaceae</taxon>
        <taxon>Cyperoideae</taxon>
        <taxon>Rhynchosporeae</taxon>
        <taxon>Rhynchospora</taxon>
    </lineage>
</organism>
<dbReference type="PANTHER" id="PTHR47976">
    <property type="entry name" value="G-TYPE LECTIN S-RECEPTOR-LIKE SERINE/THREONINE-PROTEIN KINASE SD2-5"/>
    <property type="match status" value="1"/>
</dbReference>
<evidence type="ECO:0000256" key="2">
    <source>
        <dbReference type="ARBA" id="ARBA00022527"/>
    </source>
</evidence>
<dbReference type="SUPFAM" id="SSF56112">
    <property type="entry name" value="Protein kinase-like (PK-like)"/>
    <property type="match status" value="1"/>
</dbReference>
<evidence type="ECO:0000256" key="1">
    <source>
        <dbReference type="ARBA" id="ARBA00004479"/>
    </source>
</evidence>
<dbReference type="SMART" id="SM00220">
    <property type="entry name" value="S_TKc"/>
    <property type="match status" value="1"/>
</dbReference>
<evidence type="ECO:0000256" key="21">
    <source>
        <dbReference type="SAM" id="SignalP"/>
    </source>
</evidence>
<dbReference type="Gene3D" id="3.30.200.20">
    <property type="entry name" value="Phosphorylase Kinase, domain 1"/>
    <property type="match status" value="1"/>
</dbReference>
<dbReference type="Proteomes" id="UP001151287">
    <property type="component" value="Unassembled WGS sequence"/>
</dbReference>
<dbReference type="PROSITE" id="PS50011">
    <property type="entry name" value="PROTEIN_KINASE_DOM"/>
    <property type="match status" value="1"/>
</dbReference>
<evidence type="ECO:0000256" key="9">
    <source>
        <dbReference type="ARBA" id="ARBA00022777"/>
    </source>
</evidence>
<dbReference type="PIRSF" id="PIRSF000641">
    <property type="entry name" value="SRK"/>
    <property type="match status" value="1"/>
</dbReference>
<dbReference type="SMART" id="SM00108">
    <property type="entry name" value="B_lectin"/>
    <property type="match status" value="1"/>
</dbReference>
<feature type="binding site" evidence="19">
    <location>
        <position position="546"/>
    </location>
    <ligand>
        <name>ATP</name>
        <dbReference type="ChEBI" id="CHEBI:30616"/>
    </ligand>
</feature>
<evidence type="ECO:0000256" key="7">
    <source>
        <dbReference type="ARBA" id="ARBA00022734"/>
    </source>
</evidence>
<protein>
    <recommendedName>
        <fullName evidence="18">Receptor-like serine/threonine-protein kinase</fullName>
        <ecNumber evidence="18">2.7.11.1</ecNumber>
    </recommendedName>
</protein>
<dbReference type="Pfam" id="PF01453">
    <property type="entry name" value="B_lectin"/>
    <property type="match status" value="1"/>
</dbReference>
<evidence type="ECO:0000259" key="22">
    <source>
        <dbReference type="PROSITE" id="PS50011"/>
    </source>
</evidence>
<keyword evidence="7" id="KW-0430">Lectin</keyword>
<dbReference type="GO" id="GO:0030246">
    <property type="term" value="F:carbohydrate binding"/>
    <property type="evidence" value="ECO:0007669"/>
    <property type="project" value="UniProtKB-KW"/>
</dbReference>
<keyword evidence="13" id="KW-1015">Disulfide bond</keyword>
<keyword evidence="5 20" id="KW-0812">Transmembrane</keyword>
<dbReference type="AlphaFoldDB" id="A0A9Q0HVN0"/>
<feature type="chain" id="PRO_5040444288" description="Receptor-like serine/threonine-protein kinase" evidence="21">
    <location>
        <begin position="23"/>
        <end position="808"/>
    </location>
</feature>
<dbReference type="Gene3D" id="1.10.510.10">
    <property type="entry name" value="Transferase(Phosphotransferase) domain 1"/>
    <property type="match status" value="1"/>
</dbReference>
<dbReference type="CDD" id="cd01098">
    <property type="entry name" value="PAN_AP_plant"/>
    <property type="match status" value="1"/>
</dbReference>
<keyword evidence="15" id="KW-0325">Glycoprotein</keyword>
<evidence type="ECO:0000256" key="19">
    <source>
        <dbReference type="PROSITE-ProRule" id="PRU10141"/>
    </source>
</evidence>
<evidence type="ECO:0000313" key="25">
    <source>
        <dbReference type="Proteomes" id="UP001151287"/>
    </source>
</evidence>
<dbReference type="EC" id="2.7.11.1" evidence="18"/>
<keyword evidence="9 18" id="KW-0418">Kinase</keyword>
<name>A0A9Q0HVN0_9POAL</name>
<dbReference type="EMBL" id="JAMQYH010000002">
    <property type="protein sequence ID" value="KAJ1699570.1"/>
    <property type="molecule type" value="Genomic_DNA"/>
</dbReference>
<accession>A0A9Q0HVN0</accession>
<evidence type="ECO:0000256" key="15">
    <source>
        <dbReference type="ARBA" id="ARBA00023180"/>
    </source>
</evidence>
<dbReference type="Gene3D" id="2.90.10.30">
    <property type="match status" value="1"/>
</dbReference>
<feature type="signal peptide" evidence="21">
    <location>
        <begin position="1"/>
        <end position="22"/>
    </location>
</feature>
<evidence type="ECO:0000256" key="6">
    <source>
        <dbReference type="ARBA" id="ARBA00022729"/>
    </source>
</evidence>
<evidence type="ECO:0000256" key="3">
    <source>
        <dbReference type="ARBA" id="ARBA00022536"/>
    </source>
</evidence>